<keyword evidence="4" id="KW-0245">EGF-like domain</keyword>
<dbReference type="InterPro" id="IPR001881">
    <property type="entry name" value="EGF-like_Ca-bd_dom"/>
</dbReference>
<keyword evidence="5" id="KW-0677">Repeat</keyword>
<dbReference type="SMART" id="SM00181">
    <property type="entry name" value="EGF"/>
    <property type="match status" value="3"/>
</dbReference>
<dbReference type="PROSITE" id="PS01187">
    <property type="entry name" value="EGF_CA"/>
    <property type="match status" value="1"/>
</dbReference>
<feature type="domain" description="EGF-like" evidence="7">
    <location>
        <begin position="68"/>
        <end position="83"/>
    </location>
</feature>
<proteinExistence type="inferred from homology"/>
<dbReference type="CDD" id="cd00054">
    <property type="entry name" value="EGF_CA"/>
    <property type="match status" value="2"/>
</dbReference>
<keyword evidence="3" id="KW-0964">Secreted</keyword>
<accession>H3C2R8</accession>
<dbReference type="PANTHER" id="PTHR24034">
    <property type="entry name" value="EGF-LIKE DOMAIN-CONTAINING PROTEIN"/>
    <property type="match status" value="1"/>
</dbReference>
<protein>
    <recommendedName>
        <fullName evidence="7">EGF-like domain-containing protein</fullName>
    </recommendedName>
</protein>
<keyword evidence="3" id="KW-0272">Extracellular matrix</keyword>
<dbReference type="InterPro" id="IPR050751">
    <property type="entry name" value="ECM_structural_protein"/>
</dbReference>
<dbReference type="Proteomes" id="UP000007303">
    <property type="component" value="Unassembled WGS sequence"/>
</dbReference>
<dbReference type="HOGENOM" id="CLU_043541_1_0_1"/>
<evidence type="ECO:0000256" key="4">
    <source>
        <dbReference type="ARBA" id="ARBA00022536"/>
    </source>
</evidence>
<comment type="subcellular location">
    <subcellularLocation>
        <location evidence="1">Secreted</location>
        <location evidence="1">Extracellular space</location>
        <location evidence="1">Extracellular matrix</location>
    </subcellularLocation>
</comment>
<dbReference type="Gene3D" id="2.10.25.10">
    <property type="entry name" value="Laminin"/>
    <property type="match status" value="3"/>
</dbReference>
<organism evidence="8 9">
    <name type="scientific">Tetraodon nigroviridis</name>
    <name type="common">Spotted green pufferfish</name>
    <name type="synonym">Chelonodon nigroviridis</name>
    <dbReference type="NCBI Taxonomy" id="99883"/>
    <lineage>
        <taxon>Eukaryota</taxon>
        <taxon>Metazoa</taxon>
        <taxon>Chordata</taxon>
        <taxon>Craniata</taxon>
        <taxon>Vertebrata</taxon>
        <taxon>Euteleostomi</taxon>
        <taxon>Actinopterygii</taxon>
        <taxon>Neopterygii</taxon>
        <taxon>Teleostei</taxon>
        <taxon>Neoteleostei</taxon>
        <taxon>Acanthomorphata</taxon>
        <taxon>Eupercaria</taxon>
        <taxon>Tetraodontiformes</taxon>
        <taxon>Tetradontoidea</taxon>
        <taxon>Tetraodontidae</taxon>
        <taxon>Tetraodon</taxon>
    </lineage>
</organism>
<dbReference type="InterPro" id="IPR000152">
    <property type="entry name" value="EGF-type_Asp/Asn_hydroxyl_site"/>
</dbReference>
<dbReference type="GO" id="GO:0005509">
    <property type="term" value="F:calcium ion binding"/>
    <property type="evidence" value="ECO:0007669"/>
    <property type="project" value="InterPro"/>
</dbReference>
<dbReference type="InterPro" id="IPR018097">
    <property type="entry name" value="EGF_Ca-bd_CS"/>
</dbReference>
<evidence type="ECO:0000313" key="8">
    <source>
        <dbReference type="Ensembl" id="ENSTNIP00000002536.1"/>
    </source>
</evidence>
<evidence type="ECO:0000259" key="7">
    <source>
        <dbReference type="PROSITE" id="PS01186"/>
    </source>
</evidence>
<reference evidence="8" key="2">
    <citation type="submission" date="2025-08" db="UniProtKB">
        <authorList>
            <consortium name="Ensembl"/>
        </authorList>
    </citation>
    <scope>IDENTIFICATION</scope>
</reference>
<evidence type="ECO:0000256" key="3">
    <source>
        <dbReference type="ARBA" id="ARBA00022530"/>
    </source>
</evidence>
<keyword evidence="9" id="KW-1185">Reference proteome</keyword>
<evidence type="ECO:0000256" key="6">
    <source>
        <dbReference type="ARBA" id="ARBA00023157"/>
    </source>
</evidence>
<sequence length="249" mass="26608">GGTGGDPPSIQPSRCTHVRGSTRCTCPAGFTISGRDNNLCTDMDECRVFPPGRLCVHGCTNSPGSFRCFCPAGYHLAADGSSCTDVDECEHGSHTCGAEHLCVNTFGGFQCVTVGCPNRRNATYIRTTPTRCERNPCLQGDQSCLQAPNSISFQFLSVVSNVSTPRVLFRVSAARVLGDTLRFALVGGRSHGCFSLQRSGRQTGTLLLVVPVRGPSTLEAEVEMSELEGPALLGRYVTKVTLFVSAFDF</sequence>
<comment type="similarity">
    <text evidence="2">Belongs to the fibulin family.</text>
</comment>
<dbReference type="Pfam" id="PF22914">
    <property type="entry name" value="Fibulin_C"/>
    <property type="match status" value="1"/>
</dbReference>
<dbReference type="Ensembl" id="ENSTNIT00000003084.1">
    <property type="protein sequence ID" value="ENSTNIP00000002536.1"/>
    <property type="gene ID" value="ENSTNIG00000000428.1"/>
</dbReference>
<evidence type="ECO:0000256" key="2">
    <source>
        <dbReference type="ARBA" id="ARBA00006127"/>
    </source>
</evidence>
<evidence type="ECO:0000313" key="9">
    <source>
        <dbReference type="Proteomes" id="UP000007303"/>
    </source>
</evidence>
<dbReference type="PANTHER" id="PTHR24034:SF146">
    <property type="entry name" value="FIBULIN-7-LIKE"/>
    <property type="match status" value="1"/>
</dbReference>
<evidence type="ECO:0000256" key="1">
    <source>
        <dbReference type="ARBA" id="ARBA00004498"/>
    </source>
</evidence>
<name>H3C2R8_TETNG</name>
<dbReference type="SMART" id="SM00179">
    <property type="entry name" value="EGF_CA"/>
    <property type="match status" value="2"/>
</dbReference>
<dbReference type="Pfam" id="PF12662">
    <property type="entry name" value="cEGF"/>
    <property type="match status" value="1"/>
</dbReference>
<dbReference type="PROSITE" id="PS01186">
    <property type="entry name" value="EGF_2"/>
    <property type="match status" value="1"/>
</dbReference>
<dbReference type="InParanoid" id="H3C2R8"/>
<reference evidence="8" key="3">
    <citation type="submission" date="2025-09" db="UniProtKB">
        <authorList>
            <consortium name="Ensembl"/>
        </authorList>
    </citation>
    <scope>IDENTIFICATION</scope>
</reference>
<reference evidence="9" key="1">
    <citation type="journal article" date="2004" name="Nature">
        <title>Genome duplication in the teleost fish Tetraodon nigroviridis reveals the early vertebrate proto-karyotype.</title>
        <authorList>
            <person name="Jaillon O."/>
            <person name="Aury J.-M."/>
            <person name="Brunet F."/>
            <person name="Petit J.-L."/>
            <person name="Stange-Thomann N."/>
            <person name="Mauceli E."/>
            <person name="Bouneau L."/>
            <person name="Fischer C."/>
            <person name="Ozouf-Costaz C."/>
            <person name="Bernot A."/>
            <person name="Nicaud S."/>
            <person name="Jaffe D."/>
            <person name="Fisher S."/>
            <person name="Lutfalla G."/>
            <person name="Dossat C."/>
            <person name="Segurens B."/>
            <person name="Dasilva C."/>
            <person name="Salanoubat M."/>
            <person name="Levy M."/>
            <person name="Boudet N."/>
            <person name="Castellano S."/>
            <person name="Anthouard V."/>
            <person name="Jubin C."/>
            <person name="Castelli V."/>
            <person name="Katinka M."/>
            <person name="Vacherie B."/>
            <person name="Biemont C."/>
            <person name="Skalli Z."/>
            <person name="Cattolico L."/>
            <person name="Poulain J."/>
            <person name="De Berardinis V."/>
            <person name="Cruaud C."/>
            <person name="Duprat S."/>
            <person name="Brottier P."/>
            <person name="Coutanceau J.-P."/>
            <person name="Gouzy J."/>
            <person name="Parra G."/>
            <person name="Lardier G."/>
            <person name="Chapple C."/>
            <person name="McKernan K.J."/>
            <person name="McEwan P."/>
            <person name="Bosak S."/>
            <person name="Kellis M."/>
            <person name="Volff J.-N."/>
            <person name="Guigo R."/>
            <person name="Zody M.C."/>
            <person name="Mesirov J."/>
            <person name="Lindblad-Toh K."/>
            <person name="Birren B."/>
            <person name="Nusbaum C."/>
            <person name="Kahn D."/>
            <person name="Robinson-Rechavi M."/>
            <person name="Laudet V."/>
            <person name="Schachter V."/>
            <person name="Quetier F."/>
            <person name="Saurin W."/>
            <person name="Scarpelli C."/>
            <person name="Wincker P."/>
            <person name="Lander E.S."/>
            <person name="Weissenbach J."/>
            <person name="Roest Crollius H."/>
        </authorList>
    </citation>
    <scope>NUCLEOTIDE SEQUENCE [LARGE SCALE GENOMIC DNA]</scope>
</reference>
<evidence type="ECO:0000256" key="5">
    <source>
        <dbReference type="ARBA" id="ARBA00022737"/>
    </source>
</evidence>
<dbReference type="GeneTree" id="ENSGT00940000165218"/>
<dbReference type="InterPro" id="IPR055088">
    <property type="entry name" value="Fibulin_C"/>
</dbReference>
<dbReference type="FunFam" id="2.10.25.10:FF:000010">
    <property type="entry name" value="Pro-epidermal growth factor"/>
    <property type="match status" value="1"/>
</dbReference>
<dbReference type="InterPro" id="IPR000742">
    <property type="entry name" value="EGF"/>
</dbReference>
<dbReference type="AlphaFoldDB" id="H3C2R8"/>
<dbReference type="SUPFAM" id="SSF57196">
    <property type="entry name" value="EGF/Laminin"/>
    <property type="match status" value="2"/>
</dbReference>
<dbReference type="PROSITE" id="PS00010">
    <property type="entry name" value="ASX_HYDROXYL"/>
    <property type="match status" value="1"/>
</dbReference>
<dbReference type="InterPro" id="IPR026823">
    <property type="entry name" value="cEGF"/>
</dbReference>
<dbReference type="OMA" id="CETAAHE"/>
<keyword evidence="6" id="KW-1015">Disulfide bond</keyword>